<organism evidence="2 3">
    <name type="scientific">Brassica carinata</name>
    <name type="common">Ethiopian mustard</name>
    <name type="synonym">Abyssinian cabbage</name>
    <dbReference type="NCBI Taxonomy" id="52824"/>
    <lineage>
        <taxon>Eukaryota</taxon>
        <taxon>Viridiplantae</taxon>
        <taxon>Streptophyta</taxon>
        <taxon>Embryophyta</taxon>
        <taxon>Tracheophyta</taxon>
        <taxon>Spermatophyta</taxon>
        <taxon>Magnoliopsida</taxon>
        <taxon>eudicotyledons</taxon>
        <taxon>Gunneridae</taxon>
        <taxon>Pentapetalae</taxon>
        <taxon>rosids</taxon>
        <taxon>malvids</taxon>
        <taxon>Brassicales</taxon>
        <taxon>Brassicaceae</taxon>
        <taxon>Brassiceae</taxon>
        <taxon>Brassica</taxon>
    </lineage>
</organism>
<evidence type="ECO:0000313" key="3">
    <source>
        <dbReference type="Proteomes" id="UP000886595"/>
    </source>
</evidence>
<keyword evidence="3" id="KW-1185">Reference proteome</keyword>
<proteinExistence type="predicted"/>
<name>A0A8X8BBL2_BRACI</name>
<evidence type="ECO:0000256" key="1">
    <source>
        <dbReference type="SAM" id="MobiDB-lite"/>
    </source>
</evidence>
<reference evidence="2 3" key="1">
    <citation type="submission" date="2020-02" db="EMBL/GenBank/DDBJ databases">
        <authorList>
            <person name="Ma Q."/>
            <person name="Huang Y."/>
            <person name="Song X."/>
            <person name="Pei D."/>
        </authorList>
    </citation>
    <scope>NUCLEOTIDE SEQUENCE [LARGE SCALE GENOMIC DNA]</scope>
    <source>
        <strain evidence="2">Sxm20200214</strain>
        <tissue evidence="2">Leaf</tissue>
    </source>
</reference>
<accession>A0A8X8BBL2</accession>
<dbReference type="EMBL" id="JAAMPC010000002">
    <property type="protein sequence ID" value="KAG2328642.1"/>
    <property type="molecule type" value="Genomic_DNA"/>
</dbReference>
<protein>
    <submittedName>
        <fullName evidence="2">Uncharacterized protein</fullName>
    </submittedName>
</protein>
<feature type="compositionally biased region" description="Basic and acidic residues" evidence="1">
    <location>
        <begin position="148"/>
        <end position="157"/>
    </location>
</feature>
<gene>
    <name evidence="2" type="ORF">Bca52824_011370</name>
</gene>
<feature type="region of interest" description="Disordered" evidence="1">
    <location>
        <begin position="223"/>
        <end position="274"/>
    </location>
</feature>
<feature type="region of interest" description="Disordered" evidence="1">
    <location>
        <begin position="97"/>
        <end position="124"/>
    </location>
</feature>
<feature type="region of interest" description="Disordered" evidence="1">
    <location>
        <begin position="138"/>
        <end position="162"/>
    </location>
</feature>
<dbReference type="Proteomes" id="UP000886595">
    <property type="component" value="Unassembled WGS sequence"/>
</dbReference>
<dbReference type="AlphaFoldDB" id="A0A8X8BBL2"/>
<comment type="caution">
    <text evidence="2">The sequence shown here is derived from an EMBL/GenBank/DDBJ whole genome shotgun (WGS) entry which is preliminary data.</text>
</comment>
<sequence length="406" mass="44143">MYPSIATLDIHGVEADPKDLRKLLMRRKRRHLRKPSSFHTLLSSSKRCTRADKGCQTDHTKCASVAAANPVIETPMDIPPPPSSTYAAVKISSVTPMDVPPSATSSDSANKKVVDDPPSNSPLVSQYGAQLYAQKECTHVGPEQTSDTVHDSPEHNRLSQHSSPVCNTLLQRGNQSNAQASPNHCSPLYDTSAAPLNLLDSPAPEPKSPTFQDILFRGVQIHSPISDDPITPTQPRYDSSSHTTSRRACLFPLSPLPFTPEHSPNKSSDSLSGFAPHAASLNAFSATATADPPVSPSPAPIEQVQTHHGGDVVELSDGSPPRRAFAHEPSMEENHVAEELLRCATVPAPELICPLEQTVWDLFQSTMSKFADAFHITPSNFAFSNKFLLELAVPMEWTRTYVSRIL</sequence>
<evidence type="ECO:0000313" key="2">
    <source>
        <dbReference type="EMBL" id="KAG2328642.1"/>
    </source>
</evidence>
<feature type="compositionally biased region" description="Polar residues" evidence="1">
    <location>
        <begin position="231"/>
        <end position="243"/>
    </location>
</feature>